<accession>A0ABT1Y8P5</accession>
<dbReference type="Proteomes" id="UP001524944">
    <property type="component" value="Unassembled WGS sequence"/>
</dbReference>
<proteinExistence type="predicted"/>
<dbReference type="EMBL" id="JANPWE010000019">
    <property type="protein sequence ID" value="MCR6547250.1"/>
    <property type="molecule type" value="Genomic_DNA"/>
</dbReference>
<name>A0ABT1Y8P5_9FIRM</name>
<comment type="caution">
    <text evidence="1">The sequence shown here is derived from an EMBL/GenBank/DDBJ whole genome shotgun (WGS) entry which is preliminary data.</text>
</comment>
<sequence length="243" mass="27704">MSMVRNNSYSCVGIDGCKGKWVAVYISENKFEVDKFKTINDICSRYSDSDIYIIDIPIGLVEVKSQLRPDLIVKKALGKKGSSIFEVPCRQAVYAEDKKAARELNVAILGKSLSEQTLGIAKSIKQVDEFLQNKPQWKNRLLESHPEFCFSKLNNNQPILEHKTSAEGQQKRLEILRNYYSKSDQVVEKFLNDVPFRKKTDDVIDDLCLAVIGKIIFEKGLKTIPEKPMMDDKGILMQMVYAE</sequence>
<dbReference type="RefSeq" id="WP_257914324.1">
    <property type="nucleotide sequence ID" value="NZ_JANPWE010000019.1"/>
</dbReference>
<keyword evidence="2" id="KW-1185">Reference proteome</keyword>
<evidence type="ECO:0000313" key="1">
    <source>
        <dbReference type="EMBL" id="MCR6547250.1"/>
    </source>
</evidence>
<protein>
    <submittedName>
        <fullName evidence="1">DUF429 domain-containing protein</fullName>
    </submittedName>
</protein>
<evidence type="ECO:0000313" key="2">
    <source>
        <dbReference type="Proteomes" id="UP001524944"/>
    </source>
</evidence>
<gene>
    <name evidence="1" type="ORF">NVS47_17325</name>
</gene>
<dbReference type="InterPro" id="IPR007362">
    <property type="entry name" value="DUF429"/>
</dbReference>
<organism evidence="1 2">
    <name type="scientific">Dehalobacterium formicoaceticum</name>
    <dbReference type="NCBI Taxonomy" id="51515"/>
    <lineage>
        <taxon>Bacteria</taxon>
        <taxon>Bacillati</taxon>
        <taxon>Bacillota</taxon>
        <taxon>Clostridia</taxon>
        <taxon>Eubacteriales</taxon>
        <taxon>Peptococcaceae</taxon>
        <taxon>Dehalobacterium</taxon>
    </lineage>
</organism>
<reference evidence="1 2" key="1">
    <citation type="submission" date="2022-08" db="EMBL/GenBank/DDBJ databases">
        <title>Proteogenomics of the novel Dehalobacterium formicoaceticum strain EZ94 highlights a key role of methyltransferases during anaerobic dichloromethane degradation.</title>
        <authorList>
            <person name="Wasmund K."/>
        </authorList>
    </citation>
    <scope>NUCLEOTIDE SEQUENCE [LARGE SCALE GENOMIC DNA]</scope>
    <source>
        <strain evidence="1 2">EZ94</strain>
    </source>
</reference>
<dbReference type="Pfam" id="PF04250">
    <property type="entry name" value="DUF429"/>
    <property type="match status" value="1"/>
</dbReference>